<feature type="transmembrane region" description="Helical" evidence="6">
    <location>
        <begin position="333"/>
        <end position="355"/>
    </location>
</feature>
<evidence type="ECO:0000313" key="7">
    <source>
        <dbReference type="EMBL" id="CAG2057875.1"/>
    </source>
</evidence>
<keyword evidence="5 6" id="KW-0472">Membrane</keyword>
<evidence type="ECO:0000256" key="2">
    <source>
        <dbReference type="ARBA" id="ARBA00007168"/>
    </source>
</evidence>
<feature type="transmembrane region" description="Helical" evidence="6">
    <location>
        <begin position="433"/>
        <end position="451"/>
    </location>
</feature>
<evidence type="ECO:0000313" key="8">
    <source>
        <dbReference type="Proteomes" id="UP001153148"/>
    </source>
</evidence>
<gene>
    <name evidence="7" type="ORF">TPAB3V08_LOCUS4850</name>
</gene>
<evidence type="ECO:0000256" key="1">
    <source>
        <dbReference type="ARBA" id="ARBA00004141"/>
    </source>
</evidence>
<feature type="transmembrane region" description="Helical" evidence="6">
    <location>
        <begin position="155"/>
        <end position="173"/>
    </location>
</feature>
<evidence type="ECO:0000256" key="3">
    <source>
        <dbReference type="ARBA" id="ARBA00022692"/>
    </source>
</evidence>
<dbReference type="InterPro" id="IPR007603">
    <property type="entry name" value="Choline_transptr-like"/>
</dbReference>
<accession>A0ABN7NWE5</accession>
<feature type="transmembrane region" description="Helical" evidence="6">
    <location>
        <begin position="463"/>
        <end position="485"/>
    </location>
</feature>
<comment type="caution">
    <text evidence="7">The sequence shown here is derived from an EMBL/GenBank/DDBJ whole genome shotgun (WGS) entry which is preliminary data.</text>
</comment>
<name>A0ABN7NWE5_TIMPD</name>
<proteinExistence type="inferred from homology"/>
<comment type="similarity">
    <text evidence="2 6">Belongs to the CTL (choline transporter-like) family.</text>
</comment>
<dbReference type="Proteomes" id="UP001153148">
    <property type="component" value="Unassembled WGS sequence"/>
</dbReference>
<sequence>MLSGPIFWSRAHYHSTTNASKPTLVSTKHTLSEGCLIAYCGINGDPYRIINGYDKCGNICGRKNPRADANKFPCYGEDQTKKTLLLVTEAEKILFNYQNVNRECVAKCSTGYRKYLNRCVPEITSSTKNTVVSKTGIKDFFQEASEDINMSWKEILYLCIIAMTFCIVILILFRFLAGVMVWLVLVGVVIATIAGTIYLWITWKKKKDAFSGSKVNEEVNQRTVITYLVAAIIATIITVIVLLVILVMRKRIALVITLFKEAGKAIHNMPLLLFEPFLVTRWYNLFGLFWFTQFIMGCQHMVIAGAVSKWFFTRNKSSLDSPILKSFKNLVRYHLGTVAMGSLLIAMVQMVRVVLTFVQNRLKGYDNSVTKCLLKCCQCCLYLLEKFLMFFTRNAYIQTAIHGSSFCRSGKQAFSLLSANALRVAAINSVGDFVLFLGKAMVVISTVLIGIKMLDNMEGIHHVWVPLVLAGLFAFIVADCFVTVYEMAIDTIFLCFCEDCEANDGLNRPYFMSRGLMEFVQNSKKALGIVDSSSTSHSQAWSPVSQRVATVTK</sequence>
<protein>
    <recommendedName>
        <fullName evidence="6">Choline transporter-like protein</fullName>
    </recommendedName>
</protein>
<dbReference type="Pfam" id="PF04515">
    <property type="entry name" value="Choline_transpo"/>
    <property type="match status" value="2"/>
</dbReference>
<organism evidence="7 8">
    <name type="scientific">Timema podura</name>
    <name type="common">Walking stick</name>
    <dbReference type="NCBI Taxonomy" id="61482"/>
    <lineage>
        <taxon>Eukaryota</taxon>
        <taxon>Metazoa</taxon>
        <taxon>Ecdysozoa</taxon>
        <taxon>Arthropoda</taxon>
        <taxon>Hexapoda</taxon>
        <taxon>Insecta</taxon>
        <taxon>Pterygota</taxon>
        <taxon>Neoptera</taxon>
        <taxon>Polyneoptera</taxon>
        <taxon>Phasmatodea</taxon>
        <taxon>Timematodea</taxon>
        <taxon>Timematoidea</taxon>
        <taxon>Timematidae</taxon>
        <taxon>Timema</taxon>
    </lineage>
</organism>
<dbReference type="EMBL" id="CAJPIN010006193">
    <property type="protein sequence ID" value="CAG2057875.1"/>
    <property type="molecule type" value="Genomic_DNA"/>
</dbReference>
<dbReference type="PANTHER" id="PTHR12385">
    <property type="entry name" value="CHOLINE TRANSPORTER-LIKE (SLC FAMILY 44)"/>
    <property type="match status" value="1"/>
</dbReference>
<evidence type="ECO:0000256" key="6">
    <source>
        <dbReference type="RuleBase" id="RU368066"/>
    </source>
</evidence>
<keyword evidence="8" id="KW-1185">Reference proteome</keyword>
<dbReference type="PANTHER" id="PTHR12385:SF96">
    <property type="entry name" value="CHOLINE TRANSPORTER-LIKE PROTEIN"/>
    <property type="match status" value="1"/>
</dbReference>
<comment type="subcellular location">
    <subcellularLocation>
        <location evidence="6">Cell membrane</location>
        <topology evidence="6">Multi-pass membrane protein</topology>
    </subcellularLocation>
    <subcellularLocation>
        <location evidence="1">Membrane</location>
        <topology evidence="1">Multi-pass membrane protein</topology>
    </subcellularLocation>
</comment>
<keyword evidence="3 6" id="KW-0812">Transmembrane</keyword>
<evidence type="ECO:0000256" key="4">
    <source>
        <dbReference type="ARBA" id="ARBA00022989"/>
    </source>
</evidence>
<evidence type="ECO:0000256" key="5">
    <source>
        <dbReference type="ARBA" id="ARBA00023136"/>
    </source>
</evidence>
<comment type="function">
    <text evidence="6">Choline transporter.</text>
</comment>
<feature type="transmembrane region" description="Helical" evidence="6">
    <location>
        <begin position="288"/>
        <end position="312"/>
    </location>
</feature>
<reference evidence="7" key="1">
    <citation type="submission" date="2021-03" db="EMBL/GenBank/DDBJ databases">
        <authorList>
            <person name="Tran Van P."/>
        </authorList>
    </citation>
    <scope>NUCLEOTIDE SEQUENCE</scope>
</reference>
<feature type="transmembrane region" description="Helical" evidence="6">
    <location>
        <begin position="224"/>
        <end position="248"/>
    </location>
</feature>
<feature type="transmembrane region" description="Helical" evidence="6">
    <location>
        <begin position="179"/>
        <end position="203"/>
    </location>
</feature>
<keyword evidence="4 6" id="KW-1133">Transmembrane helix</keyword>